<dbReference type="Pfam" id="PF00398">
    <property type="entry name" value="RrnaAD"/>
    <property type="match status" value="1"/>
</dbReference>
<dbReference type="Gene3D" id="3.40.50.150">
    <property type="entry name" value="Vaccinia Virus protein VP39"/>
    <property type="match status" value="1"/>
</dbReference>
<dbReference type="AlphaFoldDB" id="A0A5R8LP47"/>
<feature type="binding site" evidence="5">
    <location>
        <position position="87"/>
    </location>
    <ligand>
        <name>S-adenosyl-L-methionine</name>
        <dbReference type="ChEBI" id="CHEBI:59789"/>
    </ligand>
</feature>
<evidence type="ECO:0000313" key="8">
    <source>
        <dbReference type="Proteomes" id="UP000308382"/>
    </source>
</evidence>
<dbReference type="GO" id="GO:0003723">
    <property type="term" value="F:RNA binding"/>
    <property type="evidence" value="ECO:0007669"/>
    <property type="project" value="UniProtKB-UniRule"/>
</dbReference>
<accession>A0A5R8LP47</accession>
<dbReference type="GO" id="GO:0005829">
    <property type="term" value="C:cytosol"/>
    <property type="evidence" value="ECO:0007669"/>
    <property type="project" value="TreeGrafter"/>
</dbReference>
<dbReference type="SUPFAM" id="SSF53335">
    <property type="entry name" value="S-adenosyl-L-methionine-dependent methyltransferases"/>
    <property type="match status" value="1"/>
</dbReference>
<dbReference type="InterPro" id="IPR001737">
    <property type="entry name" value="KsgA/Erm"/>
</dbReference>
<evidence type="ECO:0000256" key="3">
    <source>
        <dbReference type="ARBA" id="ARBA00022691"/>
    </source>
</evidence>
<dbReference type="NCBIfam" id="NF000499">
    <property type="entry name" value="Erm23S_rRNA_broad"/>
    <property type="match status" value="1"/>
</dbReference>
<feature type="binding site" evidence="5">
    <location>
        <position position="62"/>
    </location>
    <ligand>
        <name>S-adenosyl-L-methionine</name>
        <dbReference type="ChEBI" id="CHEBI:59789"/>
    </ligand>
</feature>
<keyword evidence="8" id="KW-1185">Reference proteome</keyword>
<evidence type="ECO:0000256" key="2">
    <source>
        <dbReference type="ARBA" id="ARBA00022679"/>
    </source>
</evidence>
<proteinExistence type="inferred from homology"/>
<comment type="similarity">
    <text evidence="5">Belongs to the class I-like SAM-binding methyltransferase superfamily. rRNA adenine N(6)-methyltransferase family.</text>
</comment>
<dbReference type="CDD" id="cd02440">
    <property type="entry name" value="AdoMet_MTases"/>
    <property type="match status" value="1"/>
</dbReference>
<dbReference type="SMART" id="SM00650">
    <property type="entry name" value="rADc"/>
    <property type="match status" value="1"/>
</dbReference>
<dbReference type="PROSITE" id="PS51689">
    <property type="entry name" value="SAM_RNA_A_N6_MT"/>
    <property type="match status" value="1"/>
</dbReference>
<comment type="caution">
    <text evidence="7">The sequence shown here is derived from an EMBL/GenBank/DDBJ whole genome shotgun (WGS) entry which is preliminary data.</text>
</comment>
<dbReference type="InterPro" id="IPR023165">
    <property type="entry name" value="rRNA_Ade_diMease-like_C"/>
</dbReference>
<name>A0A5R8LP47_9FLAO</name>
<keyword evidence="2 5" id="KW-0808">Transferase</keyword>
<dbReference type="InterPro" id="IPR020598">
    <property type="entry name" value="rRNA_Ade_methylase_Trfase_N"/>
</dbReference>
<dbReference type="OrthoDB" id="9786598at2"/>
<dbReference type="Gene3D" id="1.10.8.100">
    <property type="entry name" value="Ribosomal RNA adenine dimethylase-like, domain 2"/>
    <property type="match status" value="1"/>
</dbReference>
<keyword evidence="1 5" id="KW-0489">Methyltransferase</keyword>
<gene>
    <name evidence="7" type="primary">erm</name>
    <name evidence="7" type="ORF">FEK29_17810</name>
</gene>
<evidence type="ECO:0000256" key="1">
    <source>
        <dbReference type="ARBA" id="ARBA00022603"/>
    </source>
</evidence>
<feature type="binding site" evidence="5">
    <location>
        <position position="16"/>
    </location>
    <ligand>
        <name>S-adenosyl-L-methionine</name>
        <dbReference type="ChEBI" id="CHEBI:59789"/>
    </ligand>
</feature>
<keyword evidence="4 5" id="KW-0694">RNA-binding</keyword>
<protein>
    <submittedName>
        <fullName evidence="7">23S ribosomal RNA methyltransferase Erm</fullName>
    </submittedName>
</protein>
<keyword evidence="3 5" id="KW-0949">S-adenosyl-L-methionine</keyword>
<dbReference type="InterPro" id="IPR020596">
    <property type="entry name" value="rRNA_Ade_Mease_Trfase_CS"/>
</dbReference>
<organism evidence="7 8">
    <name type="scientific">Maribacter aurantiacus</name>
    <dbReference type="NCBI Taxonomy" id="1882343"/>
    <lineage>
        <taxon>Bacteria</taxon>
        <taxon>Pseudomonadati</taxon>
        <taxon>Bacteroidota</taxon>
        <taxon>Flavobacteriia</taxon>
        <taxon>Flavobacteriales</taxon>
        <taxon>Flavobacteriaceae</taxon>
        <taxon>Maribacter</taxon>
    </lineage>
</organism>
<dbReference type="PANTHER" id="PTHR11727">
    <property type="entry name" value="DIMETHYLADENOSINE TRANSFERASE"/>
    <property type="match status" value="1"/>
</dbReference>
<evidence type="ECO:0000259" key="6">
    <source>
        <dbReference type="SMART" id="SM00650"/>
    </source>
</evidence>
<sequence>MTKKKLPVRFTGQHFTIDKVLIKDAIKQANINNQDTVLDIGAGKGFLTVHLLRNVQKVIAIENDADLTQNLRKKFANAQNVQVIGCDFKNFRVPKYPFRVVSNIPYGITSEIFKNLMFENVENFMGGSIVLQSEPAQKLFSNKIYNPLTVLYHTFYDLNFLYEISPKSFLPPPTVDSALLKIERKQTIAFGFELKTKYLVFISYMLQKPDLPVRTALKSIFRKKQVRSISGKFGIDLNSKIVCLSPSQWNSCFLEMLEVVPEKFHPS</sequence>
<dbReference type="RefSeq" id="WP_138259788.1">
    <property type="nucleotide sequence ID" value="NZ_VBUK01000026.1"/>
</dbReference>
<feature type="binding site" evidence="5">
    <location>
        <position position="41"/>
    </location>
    <ligand>
        <name>S-adenosyl-L-methionine</name>
        <dbReference type="ChEBI" id="CHEBI:59789"/>
    </ligand>
</feature>
<dbReference type="PANTHER" id="PTHR11727:SF7">
    <property type="entry name" value="DIMETHYLADENOSINE TRANSFERASE-RELATED"/>
    <property type="match status" value="1"/>
</dbReference>
<dbReference type="EMBL" id="VBUK01000026">
    <property type="protein sequence ID" value="TLF39014.1"/>
    <property type="molecule type" value="Genomic_DNA"/>
</dbReference>
<dbReference type="InterPro" id="IPR029063">
    <property type="entry name" value="SAM-dependent_MTases_sf"/>
</dbReference>
<feature type="domain" description="Ribosomal RNA adenine methylase transferase N-terminal" evidence="6">
    <location>
        <begin position="21"/>
        <end position="186"/>
    </location>
</feature>
<feature type="binding site" evidence="5">
    <location>
        <position position="14"/>
    </location>
    <ligand>
        <name>S-adenosyl-L-methionine</name>
        <dbReference type="ChEBI" id="CHEBI:59789"/>
    </ligand>
</feature>
<evidence type="ECO:0000313" key="7">
    <source>
        <dbReference type="EMBL" id="TLF39014.1"/>
    </source>
</evidence>
<evidence type="ECO:0000256" key="4">
    <source>
        <dbReference type="ARBA" id="ARBA00022884"/>
    </source>
</evidence>
<evidence type="ECO:0000256" key="5">
    <source>
        <dbReference type="PROSITE-ProRule" id="PRU01026"/>
    </source>
</evidence>
<feature type="binding site" evidence="5">
    <location>
        <position position="103"/>
    </location>
    <ligand>
        <name>S-adenosyl-L-methionine</name>
        <dbReference type="ChEBI" id="CHEBI:59789"/>
    </ligand>
</feature>
<dbReference type="GO" id="GO:0000179">
    <property type="term" value="F:rRNA (adenine-N6,N6-)-dimethyltransferase activity"/>
    <property type="evidence" value="ECO:0007669"/>
    <property type="project" value="UniProtKB-UniRule"/>
</dbReference>
<dbReference type="PROSITE" id="PS01131">
    <property type="entry name" value="RRNA_A_DIMETH"/>
    <property type="match status" value="1"/>
</dbReference>
<dbReference type="Proteomes" id="UP000308382">
    <property type="component" value="Unassembled WGS sequence"/>
</dbReference>
<reference evidence="7 8" key="1">
    <citation type="journal article" date="2017" name="Int. J. Syst. Evol. Microbiol.">
        <title>Maripseudobacter aurantiacus gen. nov., sp. nov., a novel member of the family Flavobacteriaceae isolated from a sedimentation basin.</title>
        <authorList>
            <person name="Chen C."/>
            <person name="Su Y."/>
            <person name="Tao T."/>
            <person name="Fu G."/>
            <person name="Zhang C."/>
            <person name="Sun C."/>
            <person name="Zhang X."/>
            <person name="Wu M."/>
        </authorList>
    </citation>
    <scope>NUCLEOTIDE SEQUENCE [LARGE SCALE GENOMIC DNA]</scope>
    <source>
        <strain evidence="8">CDA4</strain>
    </source>
</reference>